<accession>A0ACC0B378</accession>
<gene>
    <name evidence="1" type="ORF">M9H77_16964</name>
</gene>
<sequence length="162" mass="18304">MLSSYWKLNGGWDMARLQALFLLAQFDKLRLLRLSTEGIDPVGFPGYRAVHVLISISSPSRVFFGDRVCCLEACLEEEDHCDAISVYGLEPHKKGEGKFKKKKRSAAGGDSNNCVSSCPSFNERKRRATARWPQFEVANLRSSNEKLFGRKSYDLQIGIILR</sequence>
<proteinExistence type="predicted"/>
<keyword evidence="2" id="KW-1185">Reference proteome</keyword>
<comment type="caution">
    <text evidence="1">The sequence shown here is derived from an EMBL/GenBank/DDBJ whole genome shotgun (WGS) entry which is preliminary data.</text>
</comment>
<name>A0ACC0B378_CATRO</name>
<evidence type="ECO:0000313" key="1">
    <source>
        <dbReference type="EMBL" id="KAI5667111.1"/>
    </source>
</evidence>
<dbReference type="EMBL" id="CM044704">
    <property type="protein sequence ID" value="KAI5667111.1"/>
    <property type="molecule type" value="Genomic_DNA"/>
</dbReference>
<organism evidence="1 2">
    <name type="scientific">Catharanthus roseus</name>
    <name type="common">Madagascar periwinkle</name>
    <name type="synonym">Vinca rosea</name>
    <dbReference type="NCBI Taxonomy" id="4058"/>
    <lineage>
        <taxon>Eukaryota</taxon>
        <taxon>Viridiplantae</taxon>
        <taxon>Streptophyta</taxon>
        <taxon>Embryophyta</taxon>
        <taxon>Tracheophyta</taxon>
        <taxon>Spermatophyta</taxon>
        <taxon>Magnoliopsida</taxon>
        <taxon>eudicotyledons</taxon>
        <taxon>Gunneridae</taxon>
        <taxon>Pentapetalae</taxon>
        <taxon>asterids</taxon>
        <taxon>lamiids</taxon>
        <taxon>Gentianales</taxon>
        <taxon>Apocynaceae</taxon>
        <taxon>Rauvolfioideae</taxon>
        <taxon>Vinceae</taxon>
        <taxon>Catharanthinae</taxon>
        <taxon>Catharanthus</taxon>
    </lineage>
</organism>
<protein>
    <submittedName>
        <fullName evidence="1">Uncharacterized protein</fullName>
    </submittedName>
</protein>
<dbReference type="Proteomes" id="UP001060085">
    <property type="component" value="Linkage Group LG04"/>
</dbReference>
<evidence type="ECO:0000313" key="2">
    <source>
        <dbReference type="Proteomes" id="UP001060085"/>
    </source>
</evidence>
<reference evidence="2" key="1">
    <citation type="journal article" date="2023" name="Nat. Plants">
        <title>Single-cell RNA sequencing provides a high-resolution roadmap for understanding the multicellular compartmentation of specialized metabolism.</title>
        <authorList>
            <person name="Sun S."/>
            <person name="Shen X."/>
            <person name="Li Y."/>
            <person name="Li Y."/>
            <person name="Wang S."/>
            <person name="Li R."/>
            <person name="Zhang H."/>
            <person name="Shen G."/>
            <person name="Guo B."/>
            <person name="Wei J."/>
            <person name="Xu J."/>
            <person name="St-Pierre B."/>
            <person name="Chen S."/>
            <person name="Sun C."/>
        </authorList>
    </citation>
    <scope>NUCLEOTIDE SEQUENCE [LARGE SCALE GENOMIC DNA]</scope>
</reference>